<name>A0A7E4W8A7_PANRE</name>
<dbReference type="GO" id="GO:0000981">
    <property type="term" value="F:DNA-binding transcription factor activity, RNA polymerase II-specific"/>
    <property type="evidence" value="ECO:0007669"/>
    <property type="project" value="TreeGrafter"/>
</dbReference>
<dbReference type="Gene3D" id="1.10.10.10">
    <property type="entry name" value="Winged helix-like DNA-binding domain superfamily/Winged helix DNA-binding domain"/>
    <property type="match status" value="1"/>
</dbReference>
<dbReference type="PANTHER" id="PTHR11829:SF402">
    <property type="entry name" value="FORK HEAD DOMAIN-CONTAINING PROTEIN FD3-RELATED"/>
    <property type="match status" value="1"/>
</dbReference>
<evidence type="ECO:0000256" key="1">
    <source>
        <dbReference type="ARBA" id="ARBA00004123"/>
    </source>
</evidence>
<dbReference type="GO" id="GO:0000978">
    <property type="term" value="F:RNA polymerase II cis-regulatory region sequence-specific DNA binding"/>
    <property type="evidence" value="ECO:0007669"/>
    <property type="project" value="TreeGrafter"/>
</dbReference>
<dbReference type="InterPro" id="IPR001766">
    <property type="entry name" value="Fork_head_dom"/>
</dbReference>
<feature type="DNA-binding region" description="Fork-head" evidence="4">
    <location>
        <begin position="107"/>
        <end position="201"/>
    </location>
</feature>
<evidence type="ECO:0000256" key="3">
    <source>
        <dbReference type="ARBA" id="ARBA00023242"/>
    </source>
</evidence>
<organism evidence="7 8">
    <name type="scientific">Panagrellus redivivus</name>
    <name type="common">Microworm</name>
    <dbReference type="NCBI Taxonomy" id="6233"/>
    <lineage>
        <taxon>Eukaryota</taxon>
        <taxon>Metazoa</taxon>
        <taxon>Ecdysozoa</taxon>
        <taxon>Nematoda</taxon>
        <taxon>Chromadorea</taxon>
        <taxon>Rhabditida</taxon>
        <taxon>Tylenchina</taxon>
        <taxon>Panagrolaimomorpha</taxon>
        <taxon>Panagrolaimoidea</taxon>
        <taxon>Panagrolaimidae</taxon>
        <taxon>Panagrellus</taxon>
    </lineage>
</organism>
<keyword evidence="2 4" id="KW-0238">DNA-binding</keyword>
<proteinExistence type="predicted"/>
<evidence type="ECO:0000313" key="7">
    <source>
        <dbReference type="Proteomes" id="UP000492821"/>
    </source>
</evidence>
<dbReference type="SMART" id="SM00339">
    <property type="entry name" value="FH"/>
    <property type="match status" value="1"/>
</dbReference>
<dbReference type="InterPro" id="IPR036390">
    <property type="entry name" value="WH_DNA-bd_sf"/>
</dbReference>
<reference evidence="8" key="2">
    <citation type="submission" date="2020-10" db="UniProtKB">
        <authorList>
            <consortium name="WormBaseParasite"/>
        </authorList>
    </citation>
    <scope>IDENTIFICATION</scope>
</reference>
<dbReference type="PANTHER" id="PTHR11829">
    <property type="entry name" value="FORKHEAD BOX PROTEIN"/>
    <property type="match status" value="1"/>
</dbReference>
<feature type="region of interest" description="Disordered" evidence="5">
    <location>
        <begin position="1"/>
        <end position="101"/>
    </location>
</feature>
<accession>A0A7E4W8A7</accession>
<dbReference type="PROSITE" id="PS50039">
    <property type="entry name" value="FORK_HEAD_3"/>
    <property type="match status" value="1"/>
</dbReference>
<sequence length="335" mass="35805">MGYSMDDILKDNKPTKRKAPAETDELDAQPDSPSQKRAKFENATAGSSKGSHDAGFSEPGPSGINAEVSLSPISIDSAAETGDYGSDGEGEGEVDEDGKALKNSSAKPAYSYIALITMAIVNSPEKKLTLSQICDYIVKKFEYYRKTFPKWQNSIRHNLSLNDCFIKISREPGNPGKGNYWALDPGAEDMFDHGSFLRRRKRFKRQTVNSANMQPMNPYAAMAAAAAAAAAASGPTRHPLPPAALFHQMMMPGMAPGMPFLGSTPFPGGIPGFGGSFFPAAYFGALMPPTSLGMPNQMQIPSMAMSTLKASTSISPTEVKSRSASPTANSKEVKT</sequence>
<dbReference type="Proteomes" id="UP000492821">
    <property type="component" value="Unassembled WGS sequence"/>
</dbReference>
<dbReference type="PRINTS" id="PR00053">
    <property type="entry name" value="FORKHEAD"/>
</dbReference>
<protein>
    <submittedName>
        <fullName evidence="8">Fork-head domain-containing protein</fullName>
    </submittedName>
</protein>
<dbReference type="GO" id="GO:0005634">
    <property type="term" value="C:nucleus"/>
    <property type="evidence" value="ECO:0007669"/>
    <property type="project" value="UniProtKB-SubCell"/>
</dbReference>
<evidence type="ECO:0000313" key="8">
    <source>
        <dbReference type="WBParaSite" id="Pan_g8241.t1"/>
    </source>
</evidence>
<comment type="subcellular location">
    <subcellularLocation>
        <location evidence="1 4">Nucleus</location>
    </subcellularLocation>
</comment>
<dbReference type="FunFam" id="1.10.10.10:FF:000071">
    <property type="entry name" value="Forkhead box F1"/>
    <property type="match status" value="1"/>
</dbReference>
<dbReference type="Pfam" id="PF00250">
    <property type="entry name" value="Forkhead"/>
    <property type="match status" value="1"/>
</dbReference>
<evidence type="ECO:0000259" key="6">
    <source>
        <dbReference type="PROSITE" id="PS50039"/>
    </source>
</evidence>
<dbReference type="InterPro" id="IPR050211">
    <property type="entry name" value="FOX_domain-containing"/>
</dbReference>
<dbReference type="InterPro" id="IPR036388">
    <property type="entry name" value="WH-like_DNA-bd_sf"/>
</dbReference>
<dbReference type="PROSITE" id="PS00658">
    <property type="entry name" value="FORK_HEAD_2"/>
    <property type="match status" value="1"/>
</dbReference>
<dbReference type="AlphaFoldDB" id="A0A7E4W8A7"/>
<evidence type="ECO:0000256" key="4">
    <source>
        <dbReference type="PROSITE-ProRule" id="PRU00089"/>
    </source>
</evidence>
<evidence type="ECO:0000256" key="2">
    <source>
        <dbReference type="ARBA" id="ARBA00023125"/>
    </source>
</evidence>
<dbReference type="InterPro" id="IPR030456">
    <property type="entry name" value="TF_fork_head_CS_2"/>
</dbReference>
<dbReference type="WBParaSite" id="Pan_g8241.t1">
    <property type="protein sequence ID" value="Pan_g8241.t1"/>
    <property type="gene ID" value="Pan_g8241"/>
</dbReference>
<feature type="compositionally biased region" description="Acidic residues" evidence="5">
    <location>
        <begin position="86"/>
        <end position="96"/>
    </location>
</feature>
<feature type="domain" description="Fork-head" evidence="6">
    <location>
        <begin position="107"/>
        <end position="201"/>
    </location>
</feature>
<dbReference type="GO" id="GO:0001710">
    <property type="term" value="P:mesodermal cell fate commitment"/>
    <property type="evidence" value="ECO:0007669"/>
    <property type="project" value="UniProtKB-ARBA"/>
</dbReference>
<keyword evidence="7" id="KW-1185">Reference proteome</keyword>
<reference evidence="7" key="1">
    <citation type="journal article" date="2013" name="Genetics">
        <title>The draft genome and transcriptome of Panagrellus redivivus are shaped by the harsh demands of a free-living lifestyle.</title>
        <authorList>
            <person name="Srinivasan J."/>
            <person name="Dillman A.R."/>
            <person name="Macchietto M.G."/>
            <person name="Heikkinen L."/>
            <person name="Lakso M."/>
            <person name="Fracchia K.M."/>
            <person name="Antoshechkin I."/>
            <person name="Mortazavi A."/>
            <person name="Wong G."/>
            <person name="Sternberg P.W."/>
        </authorList>
    </citation>
    <scope>NUCLEOTIDE SEQUENCE [LARGE SCALE GENOMIC DNA]</scope>
    <source>
        <strain evidence="7">MT8872</strain>
    </source>
</reference>
<evidence type="ECO:0000256" key="5">
    <source>
        <dbReference type="SAM" id="MobiDB-lite"/>
    </source>
</evidence>
<feature type="region of interest" description="Disordered" evidence="5">
    <location>
        <begin position="309"/>
        <end position="335"/>
    </location>
</feature>
<keyword evidence="3 4" id="KW-0539">Nucleus</keyword>
<dbReference type="SUPFAM" id="SSF46785">
    <property type="entry name" value="Winged helix' DNA-binding domain"/>
    <property type="match status" value="1"/>
</dbReference>